<dbReference type="InterPro" id="IPR036380">
    <property type="entry name" value="Isochorismatase-like_sf"/>
</dbReference>
<evidence type="ECO:0000313" key="4">
    <source>
        <dbReference type="EMBL" id="KAK5689481.1"/>
    </source>
</evidence>
<accession>A0AAN7VZ53</accession>
<protein>
    <recommendedName>
        <fullName evidence="3">Isochorismatase-like domain-containing protein</fullName>
    </recommendedName>
</protein>
<evidence type="ECO:0000256" key="1">
    <source>
        <dbReference type="ARBA" id="ARBA00006336"/>
    </source>
</evidence>
<dbReference type="SUPFAM" id="SSF52499">
    <property type="entry name" value="Isochorismatase-like hydrolases"/>
    <property type="match status" value="1"/>
</dbReference>
<dbReference type="PANTHER" id="PTHR43540:SF6">
    <property type="entry name" value="ISOCHORISMATASE-LIKE DOMAIN-CONTAINING PROTEIN"/>
    <property type="match status" value="1"/>
</dbReference>
<dbReference type="EMBL" id="JAVRQU010000031">
    <property type="protein sequence ID" value="KAK5689481.1"/>
    <property type="molecule type" value="Genomic_DNA"/>
</dbReference>
<dbReference type="Proteomes" id="UP001310594">
    <property type="component" value="Unassembled WGS sequence"/>
</dbReference>
<comment type="caution">
    <text evidence="4">The sequence shown here is derived from an EMBL/GenBank/DDBJ whole genome shotgun (WGS) entry which is preliminary data.</text>
</comment>
<sequence length="205" mass="22382">MTLRLHPKPALLIVDMQNGFLAPQGTFAKLGLPVEGMRAVIPAINRLRKTFHFHNLPVIFTRLGFAEDYSDSGLILDAHPQIKELNGFVRGTWDADVVDELAPTDDEVVVDKTRNTCFYGTDFAQNIRDTKIGHLVVVGVGTNVCVEPTVRDAFTQGFRVVTVSDATAALTEAQRNASIGSLMWFGGVAAEEEVKAALKELKQTG</sequence>
<reference evidence="4" key="1">
    <citation type="submission" date="2023-08" db="EMBL/GenBank/DDBJ databases">
        <title>Black Yeasts Isolated from many extreme environments.</title>
        <authorList>
            <person name="Coleine C."/>
            <person name="Stajich J.E."/>
            <person name="Selbmann L."/>
        </authorList>
    </citation>
    <scope>NUCLEOTIDE SEQUENCE</scope>
    <source>
        <strain evidence="4">CCFEE 5810</strain>
    </source>
</reference>
<evidence type="ECO:0000259" key="3">
    <source>
        <dbReference type="Pfam" id="PF00857"/>
    </source>
</evidence>
<dbReference type="GO" id="GO:0016787">
    <property type="term" value="F:hydrolase activity"/>
    <property type="evidence" value="ECO:0007669"/>
    <property type="project" value="UniProtKB-KW"/>
</dbReference>
<dbReference type="Gene3D" id="3.40.50.850">
    <property type="entry name" value="Isochorismatase-like"/>
    <property type="match status" value="1"/>
</dbReference>
<organism evidence="4 5">
    <name type="scientific">Elasticomyces elasticus</name>
    <dbReference type="NCBI Taxonomy" id="574655"/>
    <lineage>
        <taxon>Eukaryota</taxon>
        <taxon>Fungi</taxon>
        <taxon>Dikarya</taxon>
        <taxon>Ascomycota</taxon>
        <taxon>Pezizomycotina</taxon>
        <taxon>Dothideomycetes</taxon>
        <taxon>Dothideomycetidae</taxon>
        <taxon>Mycosphaerellales</taxon>
        <taxon>Teratosphaeriaceae</taxon>
        <taxon>Elasticomyces</taxon>
    </lineage>
</organism>
<dbReference type="InterPro" id="IPR000868">
    <property type="entry name" value="Isochorismatase-like_dom"/>
</dbReference>
<dbReference type="Pfam" id="PF00857">
    <property type="entry name" value="Isochorismatase"/>
    <property type="match status" value="1"/>
</dbReference>
<comment type="similarity">
    <text evidence="1">Belongs to the isochorismatase family.</text>
</comment>
<dbReference type="InterPro" id="IPR050272">
    <property type="entry name" value="Isochorismatase-like_hydrls"/>
</dbReference>
<name>A0AAN7VZ53_9PEZI</name>
<dbReference type="CDD" id="cd00431">
    <property type="entry name" value="cysteine_hydrolases"/>
    <property type="match status" value="1"/>
</dbReference>
<keyword evidence="2" id="KW-0378">Hydrolase</keyword>
<dbReference type="PANTHER" id="PTHR43540">
    <property type="entry name" value="PEROXYUREIDOACRYLATE/UREIDOACRYLATE AMIDOHYDROLASE-RELATED"/>
    <property type="match status" value="1"/>
</dbReference>
<evidence type="ECO:0000313" key="5">
    <source>
        <dbReference type="Proteomes" id="UP001310594"/>
    </source>
</evidence>
<proteinExistence type="inferred from homology"/>
<dbReference type="AlphaFoldDB" id="A0AAN7VZ53"/>
<feature type="domain" description="Isochorismatase-like" evidence="3">
    <location>
        <begin position="10"/>
        <end position="188"/>
    </location>
</feature>
<evidence type="ECO:0000256" key="2">
    <source>
        <dbReference type="ARBA" id="ARBA00022801"/>
    </source>
</evidence>
<gene>
    <name evidence="4" type="ORF">LTR97_012821</name>
</gene>